<keyword evidence="4 5" id="KW-0472">Membrane</keyword>
<reference evidence="6" key="1">
    <citation type="submission" date="2022-01" db="EMBL/GenBank/DDBJ databases">
        <authorList>
            <person name="King R."/>
        </authorList>
    </citation>
    <scope>NUCLEOTIDE SEQUENCE</scope>
</reference>
<dbReference type="GO" id="GO:0022857">
    <property type="term" value="F:transmembrane transporter activity"/>
    <property type="evidence" value="ECO:0007669"/>
    <property type="project" value="InterPro"/>
</dbReference>
<dbReference type="Proteomes" id="UP001152798">
    <property type="component" value="Chromosome 3"/>
</dbReference>
<dbReference type="AlphaFoldDB" id="A0A9P0H231"/>
<feature type="transmembrane region" description="Helical" evidence="5">
    <location>
        <begin position="239"/>
        <end position="256"/>
    </location>
</feature>
<accession>A0A9P0H231</accession>
<dbReference type="InterPro" id="IPR036259">
    <property type="entry name" value="MFS_trans_sf"/>
</dbReference>
<keyword evidence="2 5" id="KW-0812">Transmembrane</keyword>
<gene>
    <name evidence="6" type="ORF">NEZAVI_LOCUS5002</name>
</gene>
<feature type="transmembrane region" description="Helical" evidence="5">
    <location>
        <begin position="335"/>
        <end position="353"/>
    </location>
</feature>
<feature type="transmembrane region" description="Helical" evidence="5">
    <location>
        <begin position="365"/>
        <end position="383"/>
    </location>
</feature>
<dbReference type="GO" id="GO:0016020">
    <property type="term" value="C:membrane"/>
    <property type="evidence" value="ECO:0007669"/>
    <property type="project" value="UniProtKB-SubCell"/>
</dbReference>
<dbReference type="InterPro" id="IPR011701">
    <property type="entry name" value="MFS"/>
</dbReference>
<keyword evidence="7" id="KW-1185">Reference proteome</keyword>
<feature type="transmembrane region" description="Helical" evidence="5">
    <location>
        <begin position="276"/>
        <end position="297"/>
    </location>
</feature>
<feature type="transmembrane region" description="Helical" evidence="5">
    <location>
        <begin position="124"/>
        <end position="152"/>
    </location>
</feature>
<proteinExistence type="predicted"/>
<dbReference type="OrthoDB" id="430300at2759"/>
<dbReference type="PANTHER" id="PTHR23507:SF11">
    <property type="entry name" value="SOLUTE CARRIER FAMILY RELATED"/>
    <property type="match status" value="1"/>
</dbReference>
<dbReference type="EMBL" id="OV725079">
    <property type="protein sequence ID" value="CAH1394513.1"/>
    <property type="molecule type" value="Genomic_DNA"/>
</dbReference>
<keyword evidence="3 5" id="KW-1133">Transmembrane helix</keyword>
<dbReference type="Pfam" id="PF07690">
    <property type="entry name" value="MFS_1"/>
    <property type="match status" value="1"/>
</dbReference>
<name>A0A9P0H231_NEZVI</name>
<feature type="transmembrane region" description="Helical" evidence="5">
    <location>
        <begin position="164"/>
        <end position="185"/>
    </location>
</feature>
<evidence type="ECO:0000256" key="1">
    <source>
        <dbReference type="ARBA" id="ARBA00004141"/>
    </source>
</evidence>
<feature type="transmembrane region" description="Helical" evidence="5">
    <location>
        <begin position="70"/>
        <end position="87"/>
    </location>
</feature>
<dbReference type="PANTHER" id="PTHR23507">
    <property type="entry name" value="ZGC:174356"/>
    <property type="match status" value="1"/>
</dbReference>
<evidence type="ECO:0000256" key="2">
    <source>
        <dbReference type="ARBA" id="ARBA00022692"/>
    </source>
</evidence>
<dbReference type="SUPFAM" id="SSF103473">
    <property type="entry name" value="MFS general substrate transporter"/>
    <property type="match status" value="1"/>
</dbReference>
<organism evidence="6 7">
    <name type="scientific">Nezara viridula</name>
    <name type="common">Southern green stink bug</name>
    <name type="synonym">Cimex viridulus</name>
    <dbReference type="NCBI Taxonomy" id="85310"/>
    <lineage>
        <taxon>Eukaryota</taxon>
        <taxon>Metazoa</taxon>
        <taxon>Ecdysozoa</taxon>
        <taxon>Arthropoda</taxon>
        <taxon>Hexapoda</taxon>
        <taxon>Insecta</taxon>
        <taxon>Pterygota</taxon>
        <taxon>Neoptera</taxon>
        <taxon>Paraneoptera</taxon>
        <taxon>Hemiptera</taxon>
        <taxon>Heteroptera</taxon>
        <taxon>Panheteroptera</taxon>
        <taxon>Pentatomomorpha</taxon>
        <taxon>Pentatomoidea</taxon>
        <taxon>Pentatomidae</taxon>
        <taxon>Pentatominae</taxon>
        <taxon>Nezara</taxon>
    </lineage>
</organism>
<feature type="transmembrane region" description="Helical" evidence="5">
    <location>
        <begin position="309"/>
        <end position="329"/>
    </location>
</feature>
<evidence type="ECO:0000256" key="3">
    <source>
        <dbReference type="ARBA" id="ARBA00022989"/>
    </source>
</evidence>
<feature type="transmembrane region" description="Helical" evidence="5">
    <location>
        <begin position="96"/>
        <end position="118"/>
    </location>
</feature>
<protein>
    <submittedName>
        <fullName evidence="6">Uncharacterized protein</fullName>
    </submittedName>
</protein>
<dbReference type="Gene3D" id="1.20.1250.20">
    <property type="entry name" value="MFS general substrate transporter like domains"/>
    <property type="match status" value="1"/>
</dbReference>
<feature type="transmembrane region" description="Helical" evidence="5">
    <location>
        <begin position="403"/>
        <end position="424"/>
    </location>
</feature>
<evidence type="ECO:0000256" key="4">
    <source>
        <dbReference type="ARBA" id="ARBA00023136"/>
    </source>
</evidence>
<evidence type="ECO:0000313" key="7">
    <source>
        <dbReference type="Proteomes" id="UP001152798"/>
    </source>
</evidence>
<evidence type="ECO:0000313" key="6">
    <source>
        <dbReference type="EMBL" id="CAH1394513.1"/>
    </source>
</evidence>
<sequence length="457" mass="50018">MGILSVLKGLSVVFPVIVSTMGMLMASGVSYNMLVQKLCNPAGPPEDINKFICPDKSIMDHITSILSTKAGIQAIIAAFCGFTFGFIRDLTGKSKILMYVGVTGELVSACASFASAYYWNSSPWFLAIMQAIASGGFGENIMQMGAACILMAESTPEELPLRMQLYVVSTLTVAMFGGLLTTLVVTTFGYLWLFILCIGLNVLALILIVILVKNKGYDRKTFKESTDSLKKVFKWRENVTVLWFMLICLAVAPIIFTGEALHSGKFTQIKFHYSMYQGQVLGLFSFLIAIVGSVVGPTILRNVFHFKELSIGIVVCFVNSAAAFMHAFINTEVLLYLGGAAYFLKLAALPLPNSVITTIVGQDELGTYLGINAILTSCIPFGITKLYQEVSTRTLDTWVGAFYFVSSGCFVLLGILYSVSYCLYVEPKKQGNTESTENLRRNLETVKTISPEDNIEI</sequence>
<feature type="transmembrane region" description="Helical" evidence="5">
    <location>
        <begin position="191"/>
        <end position="212"/>
    </location>
</feature>
<evidence type="ECO:0000256" key="5">
    <source>
        <dbReference type="SAM" id="Phobius"/>
    </source>
</evidence>
<comment type="subcellular location">
    <subcellularLocation>
        <location evidence="1">Membrane</location>
        <topology evidence="1">Multi-pass membrane protein</topology>
    </subcellularLocation>
</comment>
<feature type="transmembrane region" description="Helical" evidence="5">
    <location>
        <begin position="12"/>
        <end position="34"/>
    </location>
</feature>